<reference evidence="2" key="2">
    <citation type="journal article" date="2021" name="J Anim Sci Technol">
        <title>Complete genome sequence of Paenibacillus konkukensis sp. nov. SK3146 as a potential probiotic strain.</title>
        <authorList>
            <person name="Jung H.I."/>
            <person name="Park S."/>
            <person name="Niu K.M."/>
            <person name="Lee S.W."/>
            <person name="Kothari D."/>
            <person name="Yi K.J."/>
            <person name="Kim S.K."/>
        </authorList>
    </citation>
    <scope>NUCLEOTIDE SEQUENCE</scope>
    <source>
        <strain evidence="2">SK3146</strain>
    </source>
</reference>
<evidence type="ECO:0000256" key="1">
    <source>
        <dbReference type="SAM" id="Phobius"/>
    </source>
</evidence>
<keyword evidence="1" id="KW-0472">Membrane</keyword>
<dbReference type="Proteomes" id="UP001057134">
    <property type="component" value="Chromosome"/>
</dbReference>
<sequence>MLDICMIAMLAAMYGLFYGFMTWCGRVVAETGGDSK</sequence>
<feature type="transmembrane region" description="Helical" evidence="1">
    <location>
        <begin position="6"/>
        <end position="29"/>
    </location>
</feature>
<name>A0ABY4RT62_9BACL</name>
<evidence type="ECO:0000313" key="3">
    <source>
        <dbReference type="Proteomes" id="UP001057134"/>
    </source>
</evidence>
<gene>
    <name evidence="2" type="ORF">SK3146_04557</name>
</gene>
<organism evidence="2 3">
    <name type="scientific">Paenibacillus konkukensis</name>
    <dbReference type="NCBI Taxonomy" id="2020716"/>
    <lineage>
        <taxon>Bacteria</taxon>
        <taxon>Bacillati</taxon>
        <taxon>Bacillota</taxon>
        <taxon>Bacilli</taxon>
        <taxon>Bacillales</taxon>
        <taxon>Paenibacillaceae</taxon>
        <taxon>Paenibacillus</taxon>
    </lineage>
</organism>
<proteinExistence type="predicted"/>
<reference evidence="2" key="1">
    <citation type="submission" date="2018-02" db="EMBL/GenBank/DDBJ databases">
        <authorList>
            <person name="Kim S.-K."/>
            <person name="Jung H.-I."/>
            <person name="Lee S.-W."/>
        </authorList>
    </citation>
    <scope>NUCLEOTIDE SEQUENCE</scope>
    <source>
        <strain evidence="2">SK3146</strain>
    </source>
</reference>
<evidence type="ECO:0000313" key="2">
    <source>
        <dbReference type="EMBL" id="UQZ85268.1"/>
    </source>
</evidence>
<dbReference type="EMBL" id="CP027059">
    <property type="protein sequence ID" value="UQZ85268.1"/>
    <property type="molecule type" value="Genomic_DNA"/>
</dbReference>
<protein>
    <submittedName>
        <fullName evidence="2">Uncharacterized protein</fullName>
    </submittedName>
</protein>
<keyword evidence="3" id="KW-1185">Reference proteome</keyword>
<keyword evidence="1" id="KW-1133">Transmembrane helix</keyword>
<accession>A0ABY4RT62</accession>
<keyword evidence="1" id="KW-0812">Transmembrane</keyword>